<dbReference type="OrthoDB" id="537915at2759"/>
<keyword evidence="11 14" id="KW-0460">Magnesium</keyword>
<feature type="domain" description="Phosphofructokinase" evidence="16">
    <location>
        <begin position="7"/>
        <end position="316"/>
    </location>
</feature>
<comment type="caution">
    <text evidence="14">Lacks conserved residue(s) required for the propagation of feature annotation.</text>
</comment>
<dbReference type="GO" id="GO:0005524">
    <property type="term" value="F:ATP binding"/>
    <property type="evidence" value="ECO:0007669"/>
    <property type="project" value="UniProtKB-KW"/>
</dbReference>
<dbReference type="EC" id="2.7.1.11" evidence="14"/>
<dbReference type="GO" id="GO:0048029">
    <property type="term" value="F:monosaccharide binding"/>
    <property type="evidence" value="ECO:0007669"/>
    <property type="project" value="TreeGrafter"/>
</dbReference>
<dbReference type="GO" id="GO:0006002">
    <property type="term" value="P:fructose 6-phosphate metabolic process"/>
    <property type="evidence" value="ECO:0007669"/>
    <property type="project" value="InterPro"/>
</dbReference>
<feature type="binding site" evidence="14">
    <location>
        <begin position="78"/>
        <end position="79"/>
    </location>
    <ligand>
        <name>ATP</name>
        <dbReference type="ChEBI" id="CHEBI:30616"/>
    </ligand>
</feature>
<comment type="function">
    <text evidence="14">Catalyzes the phosphorylation of D-fructose 6-phosphate to fructose 1,6-bisphosphate by ATP, the first committing step of glycolysis.</text>
</comment>
<feature type="binding site" evidence="14">
    <location>
        <position position="191"/>
    </location>
    <ligand>
        <name>substrate</name>
        <note>ligand shared between dimeric partners</note>
    </ligand>
</feature>
<feature type="binding site" description="in other chain" evidence="14">
    <location>
        <position position="494"/>
    </location>
    <ligand>
        <name>beta-D-fructose 2,6-bisphosphate</name>
        <dbReference type="ChEBI" id="CHEBI:58579"/>
        <note>allosteric activator; ligand shared between dimeric partners</note>
    </ligand>
</feature>
<comment type="similarity">
    <text evidence="14">Belongs to the phosphofructokinase type A (PFKA) family. ATP-dependent PFK group I subfamily. Eukaryotic two domain clade 'E' sub-subfamily.</text>
</comment>
<feature type="binding site" evidence="14">
    <location>
        <position position="683"/>
    </location>
    <ligand>
        <name>beta-D-fructose 2,6-bisphosphate</name>
        <dbReference type="ChEBI" id="CHEBI:58579"/>
        <note>allosteric activator; ligand shared between dimeric partners</note>
    </ligand>
</feature>
<dbReference type="GO" id="GO:0061621">
    <property type="term" value="P:canonical glycolysis"/>
    <property type="evidence" value="ECO:0007669"/>
    <property type="project" value="TreeGrafter"/>
</dbReference>
<dbReference type="Pfam" id="PF00365">
    <property type="entry name" value="PFK"/>
    <property type="match status" value="2"/>
</dbReference>
<keyword evidence="12 14" id="KW-0324">Glycolysis</keyword>
<evidence type="ECO:0000256" key="14">
    <source>
        <dbReference type="HAMAP-Rule" id="MF_03184"/>
    </source>
</evidence>
<evidence type="ECO:0000313" key="17">
    <source>
        <dbReference type="EMBL" id="RYO84218.1"/>
    </source>
</evidence>
<evidence type="ECO:0000256" key="6">
    <source>
        <dbReference type="ARBA" id="ARBA00022679"/>
    </source>
</evidence>
<evidence type="ECO:0000256" key="15">
    <source>
        <dbReference type="PIRNR" id="PIRNR000533"/>
    </source>
</evidence>
<dbReference type="GO" id="GO:0005739">
    <property type="term" value="C:mitochondrion"/>
    <property type="evidence" value="ECO:0007669"/>
    <property type="project" value="TreeGrafter"/>
</dbReference>
<dbReference type="InterPro" id="IPR000023">
    <property type="entry name" value="Phosphofructokinase_dom"/>
</dbReference>
<feature type="binding site" description="in other chain" evidence="14">
    <location>
        <position position="254"/>
    </location>
    <ligand>
        <name>substrate</name>
        <note>ligand shared between dimeric partners</note>
    </ligand>
</feature>
<dbReference type="GO" id="GO:0070095">
    <property type="term" value="F:fructose-6-phosphate binding"/>
    <property type="evidence" value="ECO:0007669"/>
    <property type="project" value="TreeGrafter"/>
</dbReference>
<dbReference type="GO" id="GO:0016208">
    <property type="term" value="F:AMP binding"/>
    <property type="evidence" value="ECO:0007669"/>
    <property type="project" value="TreeGrafter"/>
</dbReference>
<feature type="domain" description="Phosphofructokinase" evidence="16">
    <location>
        <begin position="418"/>
        <end position="714"/>
    </location>
</feature>
<dbReference type="PROSITE" id="PS00433">
    <property type="entry name" value="PHOSPHOFRUCTOKINASE"/>
    <property type="match status" value="2"/>
</dbReference>
<reference evidence="17 18" key="1">
    <citation type="submission" date="2018-06" db="EMBL/GenBank/DDBJ databases">
        <title>Complete Genomes of Monosporascus.</title>
        <authorList>
            <person name="Robinson A.J."/>
            <person name="Natvig D.O."/>
        </authorList>
    </citation>
    <scope>NUCLEOTIDE SEQUENCE [LARGE SCALE GENOMIC DNA]</scope>
    <source>
        <strain evidence="17 18">CBS 110550</strain>
    </source>
</reference>
<dbReference type="FunFam" id="3.40.50.460:FF:000007">
    <property type="entry name" value="ATP-dependent 6-phosphofructokinase"/>
    <property type="match status" value="1"/>
</dbReference>
<evidence type="ECO:0000256" key="9">
    <source>
        <dbReference type="ARBA" id="ARBA00022777"/>
    </source>
</evidence>
<dbReference type="STRING" id="155417.A0A4V1X902"/>
<organism evidence="17 18">
    <name type="scientific">Monosporascus ibericus</name>
    <dbReference type="NCBI Taxonomy" id="155417"/>
    <lineage>
        <taxon>Eukaryota</taxon>
        <taxon>Fungi</taxon>
        <taxon>Dikarya</taxon>
        <taxon>Ascomycota</taxon>
        <taxon>Pezizomycotina</taxon>
        <taxon>Sordariomycetes</taxon>
        <taxon>Xylariomycetidae</taxon>
        <taxon>Xylariales</taxon>
        <taxon>Xylariales incertae sedis</taxon>
        <taxon>Monosporascus</taxon>
    </lineage>
</organism>
<evidence type="ECO:0000256" key="3">
    <source>
        <dbReference type="ARBA" id="ARBA00004679"/>
    </source>
</evidence>
<feature type="binding site" description="in other chain" evidence="14">
    <location>
        <position position="764"/>
    </location>
    <ligand>
        <name>beta-D-fructose 2,6-bisphosphate</name>
        <dbReference type="ChEBI" id="CHEBI:58579"/>
        <note>allosteric activator; ligand shared between dimeric partners</note>
    </ligand>
</feature>
<dbReference type="Proteomes" id="UP000293360">
    <property type="component" value="Unassembled WGS sequence"/>
</dbReference>
<dbReference type="GO" id="GO:0046872">
    <property type="term" value="F:metal ion binding"/>
    <property type="evidence" value="ECO:0007669"/>
    <property type="project" value="UniProtKB-KW"/>
</dbReference>
<comment type="cofactor">
    <cofactor evidence="1 14">
        <name>Mg(2+)</name>
        <dbReference type="ChEBI" id="CHEBI:18420"/>
    </cofactor>
</comment>
<dbReference type="GO" id="GO:0030388">
    <property type="term" value="P:fructose 1,6-bisphosphate metabolic process"/>
    <property type="evidence" value="ECO:0007669"/>
    <property type="project" value="TreeGrafter"/>
</dbReference>
<dbReference type="FunFam" id="3.40.50.460:FF:000008">
    <property type="entry name" value="ATP-dependent 6-phosphofructokinase"/>
    <property type="match status" value="1"/>
</dbReference>
<dbReference type="UniPathway" id="UPA00109">
    <property type="reaction ID" value="UER00182"/>
</dbReference>
<feature type="binding site" description="in other chain" evidence="14">
    <location>
        <begin position="689"/>
        <end position="692"/>
    </location>
    <ligand>
        <name>beta-D-fructose 2,6-bisphosphate</name>
        <dbReference type="ChEBI" id="CHEBI:58579"/>
        <note>allosteric activator; ligand shared between dimeric partners</note>
    </ligand>
</feature>
<sequence length="809" mass="88378">MATHKKKIAIMTSGGDSPGMNAVVRAVVRMSIYRDCEPFCVYEGYEGLVRGGDYIKAASWTDVRGFLSEGGTLIGTARCMAFFERPGRLTAAKNLVLNGIDALIICGGDGSLTGADKFRAEWPSLLDELVSTQQLKPEQIAPFKHLNLVGLVGSIDNDLSGTDATIGAYSALSRICEMVDYIEATATSHSRAFVIEVMGRHCGWLALMAGVATGADFLFIPEKPRQDNWREEMCEIVKKHRNWGKRKTIVIVAEGARDRFGNKITCGMIKDLLADKNGLALDTRITTLGHVQRGGTAVAYDRMLATLQGVEAVKAVLEATPDTETCFIAVTENKITRKPLMEAVRETKEVAKLIDEQKFDKAMSLRDTEFSDQYQSYMMTTAMGLDIDITLPQEKVSVIPIVEMSTEDILLTPAQRMKVGFINVGAPAGGMNAAVRAGVAYCRARGHQPVAIHNGFAGFARHHGDEPLGAVRPFNWLEVDNWASKGGSEIGTNRELPEESGMEHIANLIKKYEFDALFLIGGFEAFHAVSQLRKARDRFPSLCIPMALLPATISNNVPGTEYSLGSDTCLNELVAYCDKIKQSASATRRRVFVIETQGGRSGYVAVLAGLGVGATAVYTPEEGVSLEMLAADVRHLNEVFRKDKGQSRAGRLILVNEKASKVYSAKLIADIIREEAHDRFEARDSIPGHVQQGGVPSAMDRCRAVRLAIKCIQQLEQFGPKPYETPEKIANDPMSASIIGIKGANVVFSPSKDIEENETDWKNRRPTDAHWIGMKEVVDILGGRPPYPHPEKGLVGVVAKDVKRGLTTT</sequence>
<feature type="binding site" description="in other chain" evidence="14">
    <location>
        <begin position="290"/>
        <end position="293"/>
    </location>
    <ligand>
        <name>substrate</name>
        <note>ligand shared between dimeric partners</note>
    </ligand>
</feature>
<evidence type="ECO:0000256" key="13">
    <source>
        <dbReference type="ARBA" id="ARBA00048070"/>
    </source>
</evidence>
<dbReference type="PANTHER" id="PTHR13697:SF4">
    <property type="entry name" value="ATP-DEPENDENT 6-PHOSPHOFRUCTOKINASE"/>
    <property type="match status" value="1"/>
</dbReference>
<dbReference type="GO" id="GO:0003872">
    <property type="term" value="F:6-phosphofructokinase activity"/>
    <property type="evidence" value="ECO:0007669"/>
    <property type="project" value="UniProtKB-UniRule"/>
</dbReference>
<comment type="caution">
    <text evidence="17">The sequence shown here is derived from an EMBL/GenBank/DDBJ whole genome shotgun (WGS) entry which is preliminary data.</text>
</comment>
<protein>
    <recommendedName>
        <fullName evidence="14">ATP-dependent 6-phosphofructokinase</fullName>
        <shortName evidence="14">ATP-PFK</shortName>
        <shortName evidence="14">Phosphofructokinase</shortName>
        <ecNumber evidence="14">2.7.1.11</ecNumber>
    </recommendedName>
    <alternativeName>
        <fullName evidence="14">Phosphohexokinase</fullName>
    </alternativeName>
</protein>
<dbReference type="NCBIfam" id="TIGR02478">
    <property type="entry name" value="6PF1K_euk"/>
    <property type="match status" value="1"/>
</dbReference>
<evidence type="ECO:0000256" key="4">
    <source>
        <dbReference type="ARBA" id="ARBA00022490"/>
    </source>
</evidence>
<comment type="catalytic activity">
    <reaction evidence="13 14 15">
        <text>beta-D-fructose 6-phosphate + ATP = beta-D-fructose 1,6-bisphosphate + ADP + H(+)</text>
        <dbReference type="Rhea" id="RHEA:16109"/>
        <dbReference type="ChEBI" id="CHEBI:15378"/>
        <dbReference type="ChEBI" id="CHEBI:30616"/>
        <dbReference type="ChEBI" id="CHEBI:32966"/>
        <dbReference type="ChEBI" id="CHEBI:57634"/>
        <dbReference type="ChEBI" id="CHEBI:456216"/>
        <dbReference type="EC" id="2.7.1.11"/>
    </reaction>
</comment>
<keyword evidence="9 14" id="KW-0418">Kinase</keyword>
<feature type="binding site" evidence="14">
    <location>
        <position position="284"/>
    </location>
    <ligand>
        <name>substrate</name>
        <note>ligand shared between dimeric partners</note>
    </ligand>
</feature>
<keyword evidence="5 14" id="KW-0021">Allosteric enzyme</keyword>
<keyword evidence="6 14" id="KW-0808">Transferase</keyword>
<feature type="binding site" description="in other chain" evidence="14">
    <location>
        <begin position="154"/>
        <end position="156"/>
    </location>
    <ligand>
        <name>substrate</name>
        <note>ligand shared between dimeric partners</note>
    </ligand>
</feature>
<dbReference type="AlphaFoldDB" id="A0A4V1X902"/>
<evidence type="ECO:0000256" key="11">
    <source>
        <dbReference type="ARBA" id="ARBA00022842"/>
    </source>
</evidence>
<keyword evidence="18" id="KW-1185">Reference proteome</keyword>
<evidence type="ECO:0000256" key="5">
    <source>
        <dbReference type="ARBA" id="ARBA00022533"/>
    </source>
</evidence>
<evidence type="ECO:0000256" key="7">
    <source>
        <dbReference type="ARBA" id="ARBA00022723"/>
    </source>
</evidence>
<evidence type="ECO:0000259" key="16">
    <source>
        <dbReference type="Pfam" id="PF00365"/>
    </source>
</evidence>
<accession>A0A4V1X902</accession>
<comment type="activity regulation">
    <text evidence="14">Allosterically activated by ADP, AMP, or fructose 2,6-bisphosphate, and allosterically inhibited by ATP or citrate.</text>
</comment>
<feature type="active site" description="Proton acceptor" evidence="14">
    <location>
        <position position="156"/>
    </location>
</feature>
<dbReference type="PIRSF" id="PIRSF000533">
    <property type="entry name" value="ATP_PFK_euk"/>
    <property type="match status" value="1"/>
</dbReference>
<feature type="region of interest" description="C-terminal regulatory PFK domain 2" evidence="14">
    <location>
        <begin position="418"/>
        <end position="809"/>
    </location>
</feature>
<evidence type="ECO:0000256" key="10">
    <source>
        <dbReference type="ARBA" id="ARBA00022840"/>
    </source>
</evidence>
<feature type="binding site" description="in other chain" evidence="14">
    <location>
        <begin position="552"/>
        <end position="556"/>
    </location>
    <ligand>
        <name>beta-D-fructose 2,6-bisphosphate</name>
        <dbReference type="ChEBI" id="CHEBI:58579"/>
        <note>allosteric activator; ligand shared between dimeric partners</note>
    </ligand>
</feature>
<evidence type="ECO:0000256" key="1">
    <source>
        <dbReference type="ARBA" id="ARBA00001946"/>
    </source>
</evidence>
<evidence type="ECO:0000313" key="18">
    <source>
        <dbReference type="Proteomes" id="UP000293360"/>
    </source>
</evidence>
<name>A0A4V1X902_9PEZI</name>
<evidence type="ECO:0000256" key="12">
    <source>
        <dbReference type="ARBA" id="ARBA00023152"/>
    </source>
</evidence>
<feature type="binding site" description="in other chain" evidence="14">
    <location>
        <begin position="597"/>
        <end position="599"/>
    </location>
    <ligand>
        <name>beta-D-fructose 2,6-bisphosphate</name>
        <dbReference type="ChEBI" id="CHEBI:58579"/>
        <note>allosteric activator; ligand shared between dimeric partners</note>
    </ligand>
</feature>
<feature type="binding site" description="in other chain" evidence="14">
    <location>
        <begin position="198"/>
        <end position="200"/>
    </location>
    <ligand>
        <name>substrate</name>
        <note>ligand shared between dimeric partners</note>
    </ligand>
</feature>
<gene>
    <name evidence="17" type="ORF">DL764_009361</name>
</gene>
<dbReference type="InterPro" id="IPR015912">
    <property type="entry name" value="Phosphofructokinase_CS"/>
</dbReference>
<dbReference type="InterPro" id="IPR022953">
    <property type="entry name" value="ATP_PFK"/>
</dbReference>
<dbReference type="HAMAP" id="MF_03184">
    <property type="entry name" value="Phosphofructokinase_I_E"/>
    <property type="match status" value="1"/>
</dbReference>
<dbReference type="Gene3D" id="3.40.50.460">
    <property type="entry name" value="Phosphofructokinase domain"/>
    <property type="match status" value="2"/>
</dbReference>
<keyword evidence="10 14" id="KW-0067">ATP-binding</keyword>
<dbReference type="PRINTS" id="PR00476">
    <property type="entry name" value="PHFRCTKINASE"/>
</dbReference>
<comment type="similarity">
    <text evidence="15">Belongs to the phosphofructokinase type A (PFKA) family. ATP-dependent PFK group I subfamily. Eukaryotic two domain clade "E" sub-subfamily.</text>
</comment>
<dbReference type="GO" id="GO:0042802">
    <property type="term" value="F:identical protein binding"/>
    <property type="evidence" value="ECO:0007669"/>
    <property type="project" value="TreeGrafter"/>
</dbReference>
<comment type="subunit">
    <text evidence="14">Homotetramer.</text>
</comment>
<comment type="subcellular location">
    <subcellularLocation>
        <location evidence="2 14">Cytoplasm</location>
    </subcellularLocation>
</comment>
<dbReference type="SUPFAM" id="SSF53784">
    <property type="entry name" value="Phosphofructokinase"/>
    <property type="match status" value="2"/>
</dbReference>
<dbReference type="InterPro" id="IPR035966">
    <property type="entry name" value="PKF_sf"/>
</dbReference>
<feature type="binding site" evidence="14">
    <location>
        <begin position="108"/>
        <end position="111"/>
    </location>
    <ligand>
        <name>ATP</name>
        <dbReference type="ChEBI" id="CHEBI:30616"/>
    </ligand>
</feature>
<dbReference type="InterPro" id="IPR009161">
    <property type="entry name" value="6-Pfructokinase_euk"/>
</dbReference>
<evidence type="ECO:0000256" key="2">
    <source>
        <dbReference type="ARBA" id="ARBA00004496"/>
    </source>
</evidence>
<dbReference type="PANTHER" id="PTHR13697">
    <property type="entry name" value="PHOSPHOFRUCTOKINASE"/>
    <property type="match status" value="1"/>
</dbReference>
<dbReference type="Gene3D" id="3.40.50.450">
    <property type="match status" value="2"/>
</dbReference>
<keyword evidence="7 14" id="KW-0479">Metal-binding</keyword>
<feature type="binding site" evidence="14">
    <location>
        <position position="109"/>
    </location>
    <ligand>
        <name>Mg(2+)</name>
        <dbReference type="ChEBI" id="CHEBI:18420"/>
        <note>catalytic</note>
    </ligand>
</feature>
<feature type="region of interest" description="N-terminal catalytic PFK domain 1" evidence="14">
    <location>
        <begin position="1"/>
        <end position="382"/>
    </location>
</feature>
<proteinExistence type="inferred from homology"/>
<dbReference type="GO" id="GO:0005945">
    <property type="term" value="C:6-phosphofructokinase complex"/>
    <property type="evidence" value="ECO:0007669"/>
    <property type="project" value="TreeGrafter"/>
</dbReference>
<feature type="binding site" description="in other chain" evidence="14">
    <location>
        <position position="657"/>
    </location>
    <ligand>
        <name>beta-D-fructose 2,6-bisphosphate</name>
        <dbReference type="ChEBI" id="CHEBI:58579"/>
        <note>allosteric activator; ligand shared between dimeric partners</note>
    </ligand>
</feature>
<feature type="binding site" evidence="14">
    <location>
        <position position="15"/>
    </location>
    <ligand>
        <name>ATP</name>
        <dbReference type="ChEBI" id="CHEBI:30616"/>
    </ligand>
</feature>
<dbReference type="EMBL" id="QJNU01000866">
    <property type="protein sequence ID" value="RYO84218.1"/>
    <property type="molecule type" value="Genomic_DNA"/>
</dbReference>
<feature type="binding site" evidence="14">
    <location>
        <position position="590"/>
    </location>
    <ligand>
        <name>beta-D-fructose 2,6-bisphosphate</name>
        <dbReference type="ChEBI" id="CHEBI:58579"/>
        <note>allosteric activator; ligand shared between dimeric partners</note>
    </ligand>
</feature>
<evidence type="ECO:0000256" key="8">
    <source>
        <dbReference type="ARBA" id="ARBA00022741"/>
    </source>
</evidence>
<keyword evidence="4 14" id="KW-0963">Cytoplasm</keyword>
<keyword evidence="8 14" id="KW-0547">Nucleotide-binding</keyword>
<comment type="pathway">
    <text evidence="3 14 15">Carbohydrate degradation; glycolysis; D-glyceraldehyde 3-phosphate and glycerone phosphate from D-glucose: step 3/4.</text>
</comment>